<evidence type="ECO:0000313" key="4">
    <source>
        <dbReference type="Proteomes" id="UP000564836"/>
    </source>
</evidence>
<sequence length="156" mass="17367">MDSFAKDTAAKSGNSERSIERDVTRAKARGSDLDRVAGTSLEKERLTGRAGVLQTTVALVPDLTFRDDIKLNPRLRLHPSCGALTSLHRTLPRPGSPWRGRRAKIFGAAASFIYRNGMSFIWRISPTMTGSISLRCDDRSRTYARNTLTIFSSHRD</sequence>
<dbReference type="RefSeq" id="WP_166349895.1">
    <property type="nucleotide sequence ID" value="NZ_CP088280.1"/>
</dbReference>
<dbReference type="EMBL" id="CP088280">
    <property type="protein sequence ID" value="UGX92109.1"/>
    <property type="molecule type" value="Genomic_DNA"/>
</dbReference>
<organism evidence="2">
    <name type="scientific">Bradyrhizobium barranii subsp. barranii</name>
    <dbReference type="NCBI Taxonomy" id="2823807"/>
    <lineage>
        <taxon>Bacteria</taxon>
        <taxon>Pseudomonadati</taxon>
        <taxon>Pseudomonadota</taxon>
        <taxon>Alphaproteobacteria</taxon>
        <taxon>Hyphomicrobiales</taxon>
        <taxon>Nitrobacteraceae</taxon>
        <taxon>Bradyrhizobium</taxon>
        <taxon>Bradyrhizobium barranii</taxon>
    </lineage>
</organism>
<reference evidence="3 4" key="3">
    <citation type="journal article" date="2022" name="Int. J. Syst. Evol. Microbiol.">
        <title>Strains of Bradyrhizobium barranii sp. nov. associated with legumes native to Canada are symbionts of soybeans and belong to different subspecies (subsp. barranii subsp. nov. and subsp. apii subsp. nov.) and symbiovars (sv. glycinearum and sv. septentrionale).</title>
        <authorList>
            <person name="Bromfield E.S.P."/>
            <person name="Cloutier S."/>
            <person name="Wasai-Hara S."/>
            <person name="Minamisawa K."/>
        </authorList>
    </citation>
    <scope>NUCLEOTIDE SEQUENCE [LARGE SCALE GENOMIC DNA]</scope>
    <source>
        <strain evidence="3 4">323S2</strain>
    </source>
</reference>
<dbReference type="Proteomes" id="UP000564836">
    <property type="component" value="Chromosome"/>
</dbReference>
<feature type="compositionally biased region" description="Basic and acidic residues" evidence="1">
    <location>
        <begin position="17"/>
        <end position="27"/>
    </location>
</feature>
<protein>
    <submittedName>
        <fullName evidence="2">Uncharacterized protein</fullName>
    </submittedName>
</protein>
<feature type="region of interest" description="Disordered" evidence="1">
    <location>
        <begin position="1"/>
        <end position="27"/>
    </location>
</feature>
<proteinExistence type="predicted"/>
<dbReference type="EMBL" id="JACBFH010000001">
    <property type="protein sequence ID" value="NYY91902.1"/>
    <property type="molecule type" value="Genomic_DNA"/>
</dbReference>
<evidence type="ECO:0000313" key="2">
    <source>
        <dbReference type="EMBL" id="NYY91902.1"/>
    </source>
</evidence>
<dbReference type="AlphaFoldDB" id="A0A7Z0QEP9"/>
<evidence type="ECO:0000256" key="1">
    <source>
        <dbReference type="SAM" id="MobiDB-lite"/>
    </source>
</evidence>
<reference evidence="3 4" key="1">
    <citation type="journal article" date="2017" name="Syst. Appl. Microbiol.">
        <title>Soybeans inoculated with root zone soils of Canadian native legumes harbour diverse and novel Bradyrhizobium spp. that possess agricultural potential.</title>
        <authorList>
            <person name="Bromfield E.S.P."/>
            <person name="Cloutier S."/>
            <person name="Tambong J.T."/>
            <person name="Tran Thi T.V."/>
        </authorList>
    </citation>
    <scope>NUCLEOTIDE SEQUENCE [LARGE SCALE GENOMIC DNA]</scope>
    <source>
        <strain evidence="3 4">323S2</strain>
    </source>
</reference>
<name>A0A7Z0QEP9_9BRAD</name>
<reference evidence="2" key="2">
    <citation type="submission" date="2020-06" db="EMBL/GenBank/DDBJ databases">
        <title>Whole Genome Sequence of Bradyrhizobium sp. Strain 323S2.</title>
        <authorList>
            <person name="Bromfield E.S.P."/>
        </authorList>
    </citation>
    <scope>NUCLEOTIDE SEQUENCE [LARGE SCALE GENOMIC DNA]</scope>
    <source>
        <strain evidence="2">323S2</strain>
    </source>
</reference>
<gene>
    <name evidence="3" type="ORF">G6321_00041340</name>
    <name evidence="2" type="ORF">G6321_27005</name>
</gene>
<accession>A0A7Z0QEP9</accession>
<evidence type="ECO:0000313" key="3">
    <source>
        <dbReference type="EMBL" id="UGX92109.1"/>
    </source>
</evidence>